<keyword evidence="1" id="KW-0732">Signal</keyword>
<feature type="signal peptide" evidence="1">
    <location>
        <begin position="1"/>
        <end position="19"/>
    </location>
</feature>
<accession>A0A8H7CNE2</accession>
<evidence type="ECO:0000313" key="3">
    <source>
        <dbReference type="Proteomes" id="UP000620124"/>
    </source>
</evidence>
<protein>
    <submittedName>
        <fullName evidence="2">Uncharacterized protein</fullName>
    </submittedName>
</protein>
<proteinExistence type="predicted"/>
<comment type="caution">
    <text evidence="2">The sequence shown here is derived from an EMBL/GenBank/DDBJ whole genome shotgun (WGS) entry which is preliminary data.</text>
</comment>
<evidence type="ECO:0000256" key="1">
    <source>
        <dbReference type="SAM" id="SignalP"/>
    </source>
</evidence>
<dbReference type="EMBL" id="JACAZI010000017">
    <property type="protein sequence ID" value="KAF7342327.1"/>
    <property type="molecule type" value="Genomic_DNA"/>
</dbReference>
<sequence>MRFFAFVSAALATMAVVNAMSVDTTQNREADIDTINQISEINKAHLLKSGLTETRRSDINGMSLDKRVDLNALLASLTQVLKAVAAQLKGTPVGGIVTSVVDVVATLLGTVFDAVQSILGDATGGVAGLSPNNVGISAANAGYQGGTAGLQAGNAGVQAGNAGVQAGNAGVQAGNAVGNAGGTAGEQCAERRGERSWKCA</sequence>
<reference evidence="2" key="1">
    <citation type="submission" date="2020-05" db="EMBL/GenBank/DDBJ databases">
        <title>Mycena genomes resolve the evolution of fungal bioluminescence.</title>
        <authorList>
            <person name="Tsai I.J."/>
        </authorList>
    </citation>
    <scope>NUCLEOTIDE SEQUENCE</scope>
    <source>
        <strain evidence="2">CCC161011</strain>
    </source>
</reference>
<evidence type="ECO:0000313" key="2">
    <source>
        <dbReference type="EMBL" id="KAF7342327.1"/>
    </source>
</evidence>
<name>A0A8H7CNE2_9AGAR</name>
<dbReference type="Proteomes" id="UP000620124">
    <property type="component" value="Unassembled WGS sequence"/>
</dbReference>
<dbReference type="AlphaFoldDB" id="A0A8H7CNE2"/>
<gene>
    <name evidence="2" type="ORF">MVEN_01821100</name>
</gene>
<feature type="chain" id="PRO_5034998954" evidence="1">
    <location>
        <begin position="20"/>
        <end position="200"/>
    </location>
</feature>
<keyword evidence="3" id="KW-1185">Reference proteome</keyword>
<dbReference type="OrthoDB" id="3125927at2759"/>
<organism evidence="2 3">
    <name type="scientific">Mycena venus</name>
    <dbReference type="NCBI Taxonomy" id="2733690"/>
    <lineage>
        <taxon>Eukaryota</taxon>
        <taxon>Fungi</taxon>
        <taxon>Dikarya</taxon>
        <taxon>Basidiomycota</taxon>
        <taxon>Agaricomycotina</taxon>
        <taxon>Agaricomycetes</taxon>
        <taxon>Agaricomycetidae</taxon>
        <taxon>Agaricales</taxon>
        <taxon>Marasmiineae</taxon>
        <taxon>Mycenaceae</taxon>
        <taxon>Mycena</taxon>
    </lineage>
</organism>